<name>A0A0G1N810_9BACT</name>
<dbReference type="SUPFAM" id="SSF53448">
    <property type="entry name" value="Nucleotide-diphospho-sugar transferases"/>
    <property type="match status" value="1"/>
</dbReference>
<evidence type="ECO:0000256" key="1">
    <source>
        <dbReference type="ARBA" id="ARBA00006739"/>
    </source>
</evidence>
<comment type="similarity">
    <text evidence="1">Belongs to the glycosyltransferase 2 family.</text>
</comment>
<dbReference type="GO" id="GO:0004582">
    <property type="term" value="F:dolichyl-phosphate beta-D-mannosyltransferase activity"/>
    <property type="evidence" value="ECO:0007669"/>
    <property type="project" value="InterPro"/>
</dbReference>
<dbReference type="Proteomes" id="UP000034020">
    <property type="component" value="Unassembled WGS sequence"/>
</dbReference>
<dbReference type="AlphaFoldDB" id="A0A0G1N810"/>
<protein>
    <submittedName>
        <fullName evidence="5">Glycosyl transferase family 2</fullName>
    </submittedName>
</protein>
<dbReference type="InterPro" id="IPR029044">
    <property type="entry name" value="Nucleotide-diphossugar_trans"/>
</dbReference>
<accession>A0A0G1N810</accession>
<reference evidence="5 6" key="1">
    <citation type="journal article" date="2015" name="Nature">
        <title>rRNA introns, odd ribosomes, and small enigmatic genomes across a large radiation of phyla.</title>
        <authorList>
            <person name="Brown C.T."/>
            <person name="Hug L.A."/>
            <person name="Thomas B.C."/>
            <person name="Sharon I."/>
            <person name="Castelle C.J."/>
            <person name="Singh A."/>
            <person name="Wilkins M.J."/>
            <person name="Williams K.H."/>
            <person name="Banfield J.F."/>
        </authorList>
    </citation>
    <scope>NUCLEOTIDE SEQUENCE [LARGE SCALE GENOMIC DNA]</scope>
</reference>
<evidence type="ECO:0000256" key="2">
    <source>
        <dbReference type="ARBA" id="ARBA00022676"/>
    </source>
</evidence>
<proteinExistence type="inferred from homology"/>
<evidence type="ECO:0000313" key="5">
    <source>
        <dbReference type="EMBL" id="KKU16646.1"/>
    </source>
</evidence>
<dbReference type="InterPro" id="IPR039528">
    <property type="entry name" value="DPM1-like"/>
</dbReference>
<dbReference type="PANTHER" id="PTHR43398">
    <property type="entry name" value="DOLICHOL-PHOSPHATE MANNOSYLTRANSFERASE SUBUNIT 1"/>
    <property type="match status" value="1"/>
</dbReference>
<keyword evidence="3 5" id="KW-0808">Transferase</keyword>
<dbReference type="PANTHER" id="PTHR43398:SF1">
    <property type="entry name" value="DOLICHOL-PHOSPHATE MANNOSYLTRANSFERASE SUBUNIT 1"/>
    <property type="match status" value="1"/>
</dbReference>
<dbReference type="Pfam" id="PF00535">
    <property type="entry name" value="Glycos_transf_2"/>
    <property type="match status" value="1"/>
</dbReference>
<dbReference type="GO" id="GO:0009247">
    <property type="term" value="P:glycolipid biosynthetic process"/>
    <property type="evidence" value="ECO:0007669"/>
    <property type="project" value="TreeGrafter"/>
</dbReference>
<feature type="domain" description="Glycosyltransferase 2-like" evidence="4">
    <location>
        <begin position="4"/>
        <end position="170"/>
    </location>
</feature>
<organism evidence="5 6">
    <name type="scientific">Candidatus Giovannonibacteria bacterium GW2011_GWB1_45_9b</name>
    <dbReference type="NCBI Taxonomy" id="1618653"/>
    <lineage>
        <taxon>Bacteria</taxon>
        <taxon>Candidatus Giovannoniibacteriota</taxon>
    </lineage>
</organism>
<dbReference type="Gene3D" id="3.90.550.10">
    <property type="entry name" value="Spore Coat Polysaccharide Biosynthesis Protein SpsA, Chain A"/>
    <property type="match status" value="1"/>
</dbReference>
<comment type="caution">
    <text evidence="5">The sequence shown here is derived from an EMBL/GenBank/DDBJ whole genome shotgun (WGS) entry which is preliminary data.</text>
</comment>
<evidence type="ECO:0000256" key="3">
    <source>
        <dbReference type="ARBA" id="ARBA00022679"/>
    </source>
</evidence>
<evidence type="ECO:0000313" key="6">
    <source>
        <dbReference type="Proteomes" id="UP000034020"/>
    </source>
</evidence>
<sequence>MKITVIIPTYNEAQTIERLLRDVRGEFSGIPNHEFKILVVDANSPDGTGDIIKEAKKKYPEIELLTEKRRRGLGSAYIAGMNYARSNLGAEAIIEFDGDYQHDPKDIKKLVVELDRGHDYVIGSRYVRGGSIPEEWSARQKILSKYGSWFIKKTLSLPTFDNTSGLKLSRVAGFYDRLPLDEDKILSRYHAYKIHLLCEMLRLGAKTKEVPIKFLERRGGSSKSTARDILESLKVVAILKLREIFGR</sequence>
<dbReference type="EMBL" id="LCLL01000005">
    <property type="protein sequence ID" value="KKU16646.1"/>
    <property type="molecule type" value="Genomic_DNA"/>
</dbReference>
<evidence type="ECO:0000259" key="4">
    <source>
        <dbReference type="Pfam" id="PF00535"/>
    </source>
</evidence>
<gene>
    <name evidence="5" type="ORF">UX24_C0005G0010</name>
</gene>
<dbReference type="InterPro" id="IPR001173">
    <property type="entry name" value="Glyco_trans_2-like"/>
</dbReference>
<keyword evidence="2" id="KW-0328">Glycosyltransferase</keyword>
<dbReference type="GO" id="GO:0016020">
    <property type="term" value="C:membrane"/>
    <property type="evidence" value="ECO:0007669"/>
    <property type="project" value="GOC"/>
</dbReference>